<dbReference type="InterPro" id="IPR009057">
    <property type="entry name" value="Homeodomain-like_sf"/>
</dbReference>
<keyword evidence="1" id="KW-0547">Nucleotide-binding</keyword>
<evidence type="ECO:0000256" key="3">
    <source>
        <dbReference type="ARBA" id="ARBA00023015"/>
    </source>
</evidence>
<protein>
    <submittedName>
        <fullName evidence="8">Sigma-54 dependent transcriptional regulator</fullName>
    </submittedName>
</protein>
<proteinExistence type="predicted"/>
<dbReference type="CDD" id="cd00009">
    <property type="entry name" value="AAA"/>
    <property type="match status" value="1"/>
</dbReference>
<comment type="caution">
    <text evidence="8">The sequence shown here is derived from an EMBL/GenBank/DDBJ whole genome shotgun (WGS) entry which is preliminary data.</text>
</comment>
<dbReference type="RefSeq" id="WP_289166741.1">
    <property type="nucleotide sequence ID" value="NZ_JASZZN010000026.1"/>
</dbReference>
<dbReference type="InterPro" id="IPR025944">
    <property type="entry name" value="Sigma_54_int_dom_CS"/>
</dbReference>
<dbReference type="PROSITE" id="PS50110">
    <property type="entry name" value="RESPONSE_REGULATORY"/>
    <property type="match status" value="1"/>
</dbReference>
<dbReference type="InterPro" id="IPR027417">
    <property type="entry name" value="P-loop_NTPase"/>
</dbReference>
<evidence type="ECO:0000259" key="6">
    <source>
        <dbReference type="PROSITE" id="PS50045"/>
    </source>
</evidence>
<evidence type="ECO:0000256" key="1">
    <source>
        <dbReference type="ARBA" id="ARBA00022741"/>
    </source>
</evidence>
<dbReference type="Pfam" id="PF25601">
    <property type="entry name" value="AAA_lid_14"/>
    <property type="match status" value="1"/>
</dbReference>
<evidence type="ECO:0000259" key="7">
    <source>
        <dbReference type="PROSITE" id="PS50110"/>
    </source>
</evidence>
<dbReference type="Pfam" id="PF02954">
    <property type="entry name" value="HTH_8"/>
    <property type="match status" value="1"/>
</dbReference>
<reference evidence="8 9" key="1">
    <citation type="submission" date="2023-06" db="EMBL/GenBank/DDBJ databases">
        <title>Roseiconus lacunae JC819 isolated from Gulf of Mannar region, Tamil Nadu.</title>
        <authorList>
            <person name="Pk S."/>
            <person name="Ch S."/>
            <person name="Ch V.R."/>
        </authorList>
    </citation>
    <scope>NUCLEOTIDE SEQUENCE [LARGE SCALE GENOMIC DNA]</scope>
    <source>
        <strain evidence="8 9">JC819</strain>
    </source>
</reference>
<dbReference type="Gene3D" id="1.10.10.60">
    <property type="entry name" value="Homeodomain-like"/>
    <property type="match status" value="1"/>
</dbReference>
<dbReference type="PROSITE" id="PS50045">
    <property type="entry name" value="SIGMA54_INTERACT_4"/>
    <property type="match status" value="1"/>
</dbReference>
<dbReference type="InterPro" id="IPR001789">
    <property type="entry name" value="Sig_transdc_resp-reg_receiver"/>
</dbReference>
<accession>A0ABT7PR40</accession>
<dbReference type="SUPFAM" id="SSF52172">
    <property type="entry name" value="CheY-like"/>
    <property type="match status" value="1"/>
</dbReference>
<dbReference type="PROSITE" id="PS00688">
    <property type="entry name" value="SIGMA54_INTERACT_3"/>
    <property type="match status" value="1"/>
</dbReference>
<dbReference type="Proteomes" id="UP001239462">
    <property type="component" value="Unassembled WGS sequence"/>
</dbReference>
<organism evidence="8 9">
    <name type="scientific">Roseiconus lacunae</name>
    <dbReference type="NCBI Taxonomy" id="2605694"/>
    <lineage>
        <taxon>Bacteria</taxon>
        <taxon>Pseudomonadati</taxon>
        <taxon>Planctomycetota</taxon>
        <taxon>Planctomycetia</taxon>
        <taxon>Pirellulales</taxon>
        <taxon>Pirellulaceae</taxon>
        <taxon>Roseiconus</taxon>
    </lineage>
</organism>
<sequence length="451" mass="50724">MHKDFHVLIVNSDPDIRQTLETELSDLAKIETAGSINEGTDKFRVGDFHMVIVDNSLPGEQRGANFIALLREQQSNTPPIVITPQGGVQSPTDATWRGAIDIDSQANNLHSVRQQVVRAAEHHRLRIENRELKERMAAAGDMSGIVAQSRAMQELVTQIRQLASTDATVIICGEDGTGKELIARTIHDQSIRSQGTFVPLNLKVLPEGLLECELFGQEHSPSAGAARSNLGYFELAATGTLFLNQFTEIATENQLDLFRVLETRRYSRVGGKIERHAHARIILATERAGYQASDDGKLWEDLCDRLKIVHVNVPPLRSRREDIPLLVNYFLNCFCKRHRQSRKTITPNAMKRLVCARWPGNVRQLRNAIERIVVTSAHDVIQTNDLPDELFISDGRQISVSQSLTEITERAEKNGIKDALIANNHHRELTAKALKISVRTLHYKMNKYDLY</sequence>
<evidence type="ECO:0000313" key="9">
    <source>
        <dbReference type="Proteomes" id="UP001239462"/>
    </source>
</evidence>
<keyword evidence="2" id="KW-0067">ATP-binding</keyword>
<dbReference type="InterPro" id="IPR058031">
    <property type="entry name" value="AAA_lid_NorR"/>
</dbReference>
<dbReference type="InterPro" id="IPR002078">
    <property type="entry name" value="Sigma_54_int"/>
</dbReference>
<evidence type="ECO:0000256" key="4">
    <source>
        <dbReference type="ARBA" id="ARBA00023163"/>
    </source>
</evidence>
<dbReference type="Gene3D" id="1.10.8.60">
    <property type="match status" value="1"/>
</dbReference>
<keyword evidence="5" id="KW-0597">Phosphoprotein</keyword>
<evidence type="ECO:0000313" key="8">
    <source>
        <dbReference type="EMBL" id="MDM4018806.1"/>
    </source>
</evidence>
<dbReference type="PANTHER" id="PTHR32071:SF57">
    <property type="entry name" value="C4-DICARBOXYLATE TRANSPORT TRANSCRIPTIONAL REGULATORY PROTEIN DCTD"/>
    <property type="match status" value="1"/>
</dbReference>
<dbReference type="InterPro" id="IPR011006">
    <property type="entry name" value="CheY-like_superfamily"/>
</dbReference>
<dbReference type="Pfam" id="PF00072">
    <property type="entry name" value="Response_reg"/>
    <property type="match status" value="1"/>
</dbReference>
<gene>
    <name evidence="8" type="ORF">QTN89_25355</name>
</gene>
<evidence type="ECO:0000256" key="2">
    <source>
        <dbReference type="ARBA" id="ARBA00022840"/>
    </source>
</evidence>
<dbReference type="EMBL" id="JASZZN010000026">
    <property type="protein sequence ID" value="MDM4018806.1"/>
    <property type="molecule type" value="Genomic_DNA"/>
</dbReference>
<dbReference type="Gene3D" id="3.40.50.300">
    <property type="entry name" value="P-loop containing nucleotide triphosphate hydrolases"/>
    <property type="match status" value="1"/>
</dbReference>
<feature type="modified residue" description="4-aspartylphosphate" evidence="5">
    <location>
        <position position="54"/>
    </location>
</feature>
<evidence type="ECO:0000256" key="5">
    <source>
        <dbReference type="PROSITE-ProRule" id="PRU00169"/>
    </source>
</evidence>
<dbReference type="PANTHER" id="PTHR32071">
    <property type="entry name" value="TRANSCRIPTIONAL REGULATORY PROTEIN"/>
    <property type="match status" value="1"/>
</dbReference>
<dbReference type="Gene3D" id="3.40.50.2300">
    <property type="match status" value="1"/>
</dbReference>
<dbReference type="SUPFAM" id="SSF52540">
    <property type="entry name" value="P-loop containing nucleoside triphosphate hydrolases"/>
    <property type="match status" value="1"/>
</dbReference>
<name>A0ABT7PR40_9BACT</name>
<dbReference type="SUPFAM" id="SSF46689">
    <property type="entry name" value="Homeodomain-like"/>
    <property type="match status" value="1"/>
</dbReference>
<dbReference type="InterPro" id="IPR002197">
    <property type="entry name" value="HTH_Fis"/>
</dbReference>
<keyword evidence="9" id="KW-1185">Reference proteome</keyword>
<keyword evidence="4" id="KW-0804">Transcription</keyword>
<feature type="domain" description="Sigma-54 factor interaction" evidence="6">
    <location>
        <begin position="145"/>
        <end position="374"/>
    </location>
</feature>
<feature type="domain" description="Response regulatory" evidence="7">
    <location>
        <begin position="6"/>
        <end position="120"/>
    </location>
</feature>
<keyword evidence="3" id="KW-0805">Transcription regulation</keyword>
<dbReference type="Pfam" id="PF00158">
    <property type="entry name" value="Sigma54_activat"/>
    <property type="match status" value="1"/>
</dbReference>